<accession>A0AAF0BUB8</accession>
<evidence type="ECO:0000313" key="2">
    <source>
        <dbReference type="Proteomes" id="UP001216390"/>
    </source>
</evidence>
<proteinExistence type="predicted"/>
<dbReference type="KEGG" id="ima:PO878_15555"/>
<dbReference type="RefSeq" id="WP_272735444.1">
    <property type="nucleotide sequence ID" value="NZ_CP116942.1"/>
</dbReference>
<reference evidence="1" key="1">
    <citation type="submission" date="2023-01" db="EMBL/GenBank/DDBJ databases">
        <title>The diversity of Class Acidimicrobiia in South China Sea sediment environments and the proposal of Iamia marina sp. nov., a novel species of the genus Iamia.</title>
        <authorList>
            <person name="He Y."/>
            <person name="Tian X."/>
        </authorList>
    </citation>
    <scope>NUCLEOTIDE SEQUENCE</scope>
    <source>
        <strain evidence="1">DSM 19957</strain>
    </source>
</reference>
<name>A0AAF0BUB8_9ACTN</name>
<dbReference type="EMBL" id="CP116942">
    <property type="protein sequence ID" value="WCO65918.1"/>
    <property type="molecule type" value="Genomic_DNA"/>
</dbReference>
<protein>
    <submittedName>
        <fullName evidence="1">Uncharacterized protein</fullName>
    </submittedName>
</protein>
<gene>
    <name evidence="1" type="ORF">PO878_15555</name>
</gene>
<organism evidence="1 2">
    <name type="scientific">Iamia majanohamensis</name>
    <dbReference type="NCBI Taxonomy" id="467976"/>
    <lineage>
        <taxon>Bacteria</taxon>
        <taxon>Bacillati</taxon>
        <taxon>Actinomycetota</taxon>
        <taxon>Acidimicrobiia</taxon>
        <taxon>Acidimicrobiales</taxon>
        <taxon>Iamiaceae</taxon>
        <taxon>Iamia</taxon>
    </lineage>
</organism>
<evidence type="ECO:0000313" key="1">
    <source>
        <dbReference type="EMBL" id="WCO65918.1"/>
    </source>
</evidence>
<dbReference type="Proteomes" id="UP001216390">
    <property type="component" value="Chromosome"/>
</dbReference>
<dbReference type="AlphaFoldDB" id="A0AAF0BUB8"/>
<sequence length="279" mass="28099">MTPTLRGLRSVGAWAVEALATGPSGLRSMVPGAPVPASLREDVLVSVARARGATVMAWVHGEWRAFAGSVPDGDVRLALDEHATACARAGYPVPPDSLAEVLPPATVRGVRAVVVRGRLEAEVESRTRRVVEALRTGRVGRATLVDVPLAAVGLAVAAPAVGVGTALGTLARLAPPAPVVEGADDPEVGLLGALAAEAVTVLLANAGVRTLVLAAPADVAVGIRSGPSAATVRVGRGRVRVSDGVAPDALVVLQGDVEPLVRLAAGVVLREALEGAPLP</sequence>
<keyword evidence="2" id="KW-1185">Reference proteome</keyword>